<dbReference type="InterPro" id="IPR055427">
    <property type="entry name" value="TRAPPC13_N"/>
</dbReference>
<dbReference type="PANTHER" id="PTHR13134:SF3">
    <property type="entry name" value="TRAFFICKING PROTEIN PARTICLE COMPLEX SUBUNIT 13"/>
    <property type="match status" value="1"/>
</dbReference>
<protein>
    <submittedName>
        <fullName evidence="6">Trafficking protein particle complex subunit 13</fullName>
    </submittedName>
</protein>
<feature type="domain" description="Trafficking protein particle complex subunit 13 C-terminal" evidence="3">
    <location>
        <begin position="304"/>
        <end position="400"/>
    </location>
</feature>
<dbReference type="AlphaFoldDB" id="A0A1I7TUX5"/>
<dbReference type="InterPro" id="IPR055428">
    <property type="entry name" value="TRAPPC13_C"/>
</dbReference>
<proteinExistence type="inferred from homology"/>
<dbReference type="Pfam" id="PF23643">
    <property type="entry name" value="TRAPPC13_C"/>
    <property type="match status" value="1"/>
</dbReference>
<dbReference type="InterPro" id="IPR010378">
    <property type="entry name" value="TRAPPC13"/>
</dbReference>
<evidence type="ECO:0000313" key="6">
    <source>
        <dbReference type="WBParaSite" id="Csp11.Scaffold629.g12034.t1"/>
    </source>
</evidence>
<evidence type="ECO:0000259" key="4">
    <source>
        <dbReference type="Pfam" id="PF23647"/>
    </source>
</evidence>
<dbReference type="InterPro" id="IPR055429">
    <property type="entry name" value="TRAPPC13_M"/>
</dbReference>
<dbReference type="Pfam" id="PF06159">
    <property type="entry name" value="TRAPPC13_N"/>
    <property type="match status" value="1"/>
</dbReference>
<sequence length="401" mass="45009">MSDSTPNSSSQQLLALRVMRLARPKFAPVDGFSHDPVDPTGFGELLAGKVSEISKESRHDLPIGEYLIAPQMFENIHLGETFTFYVNVVNESESNVVNVSLKCELQTSTQRVVLPCSVQDSTIEASKCDGQVISHEVKEIGQHILICSVNYKTLSGENMYFRKFFKFPVSKPIDVKTKFYSAEDNANQDVYLEAQIENTSNANMFLDRVELDPSQHYKVTTISYEDEFAEIGKLLKPKDIRQFLFCLSPIDVNNTLGYKDLTSIGKLDMSWRTSMGEKGRLQTSALQRIAPGYGDVRLSVEKTPACVDVQKPFKVSCRLYNCSERALDLQLRLEQPTNRHLVFCSPSGVSLGQLPPSQYVDFSLNIFPVAVGIQSISGIRITDTFTKRVYEHDDIAQIFVS</sequence>
<dbReference type="PANTHER" id="PTHR13134">
    <property type="entry name" value="TRAFFICKING PROTEIN PARTICLE COMPLEX SUBUNIT 13"/>
    <property type="match status" value="1"/>
</dbReference>
<feature type="domain" description="Trafficking protein particle complex subunit 13 N-terminal" evidence="2">
    <location>
        <begin position="13"/>
        <end position="169"/>
    </location>
</feature>
<comment type="similarity">
    <text evidence="1">Belongs to the TRAPPC13 family.</text>
</comment>
<dbReference type="WBParaSite" id="Csp11.Scaffold629.g12034.t1">
    <property type="protein sequence ID" value="Csp11.Scaffold629.g12034.t1"/>
    <property type="gene ID" value="Csp11.Scaffold629.g12034"/>
</dbReference>
<evidence type="ECO:0000256" key="1">
    <source>
        <dbReference type="ARBA" id="ARBA00010785"/>
    </source>
</evidence>
<dbReference type="eggNOG" id="KOG2625">
    <property type="taxonomic scope" value="Eukaryota"/>
</dbReference>
<evidence type="ECO:0000259" key="3">
    <source>
        <dbReference type="Pfam" id="PF23643"/>
    </source>
</evidence>
<dbReference type="GO" id="GO:1990072">
    <property type="term" value="C:TRAPPIII protein complex"/>
    <property type="evidence" value="ECO:0007669"/>
    <property type="project" value="TreeGrafter"/>
</dbReference>
<evidence type="ECO:0000313" key="5">
    <source>
        <dbReference type="Proteomes" id="UP000095282"/>
    </source>
</evidence>
<evidence type="ECO:0000259" key="2">
    <source>
        <dbReference type="Pfam" id="PF06159"/>
    </source>
</evidence>
<dbReference type="STRING" id="1561998.A0A1I7TUX5"/>
<dbReference type="Proteomes" id="UP000095282">
    <property type="component" value="Unplaced"/>
</dbReference>
<dbReference type="Pfam" id="PF23647">
    <property type="entry name" value="TRAPPC13_M"/>
    <property type="match status" value="1"/>
</dbReference>
<organism evidence="5 6">
    <name type="scientific">Caenorhabditis tropicalis</name>
    <dbReference type="NCBI Taxonomy" id="1561998"/>
    <lineage>
        <taxon>Eukaryota</taxon>
        <taxon>Metazoa</taxon>
        <taxon>Ecdysozoa</taxon>
        <taxon>Nematoda</taxon>
        <taxon>Chromadorea</taxon>
        <taxon>Rhabditida</taxon>
        <taxon>Rhabditina</taxon>
        <taxon>Rhabditomorpha</taxon>
        <taxon>Rhabditoidea</taxon>
        <taxon>Rhabditidae</taxon>
        <taxon>Peloderinae</taxon>
        <taxon>Caenorhabditis</taxon>
    </lineage>
</organism>
<keyword evidence="5" id="KW-1185">Reference proteome</keyword>
<name>A0A1I7TUX5_9PELO</name>
<reference evidence="6" key="1">
    <citation type="submission" date="2016-11" db="UniProtKB">
        <authorList>
            <consortium name="WormBaseParasite"/>
        </authorList>
    </citation>
    <scope>IDENTIFICATION</scope>
</reference>
<accession>A0A1I7TUX5</accession>
<feature type="domain" description="Trafficking protein particle complex subunit 13 middle" evidence="4">
    <location>
        <begin position="173"/>
        <end position="291"/>
    </location>
</feature>